<dbReference type="SUPFAM" id="SSF50341">
    <property type="entry name" value="CheW-like"/>
    <property type="match status" value="1"/>
</dbReference>
<evidence type="ECO:0000313" key="2">
    <source>
        <dbReference type="EMBL" id="ELN6931319.1"/>
    </source>
</evidence>
<dbReference type="PROSITE" id="PS50851">
    <property type="entry name" value="CHEW"/>
    <property type="match status" value="1"/>
</dbReference>
<proteinExistence type="predicted"/>
<accession>A0AAI9CRZ7</accession>
<dbReference type="PANTHER" id="PTHR22617">
    <property type="entry name" value="CHEMOTAXIS SENSOR HISTIDINE KINASE-RELATED"/>
    <property type="match status" value="1"/>
</dbReference>
<evidence type="ECO:0000313" key="3">
    <source>
        <dbReference type="Proteomes" id="UP001253463"/>
    </source>
</evidence>
<dbReference type="EMBL" id="ABNSCA010000001">
    <property type="protein sequence ID" value="ELN6931319.1"/>
    <property type="molecule type" value="Genomic_DNA"/>
</dbReference>
<reference evidence="2" key="1">
    <citation type="submission" date="2023-10" db="EMBL/GenBank/DDBJ databases">
        <authorList>
            <consortium name="PulseNet: The National Subtyping Network for Foodborne Disease Surveillance"/>
        </authorList>
    </citation>
    <scope>NUCLEOTIDE SEQUENCE</scope>
    <source>
        <strain evidence="2">PNUSAV004886</strain>
    </source>
</reference>
<protein>
    <submittedName>
        <fullName evidence="2">Purine-binding chemotaxis protein CheW</fullName>
    </submittedName>
</protein>
<sequence>MVELITGFGVEQDEKQNPNDEQIEQYLTFKVANELFAVGILEVSEIIEFGSMTPVPMMPNFIRGVINLRGQAVPVVDLSARLGKGQQALNRRSCIILVQGTGKQPALPIGMLVDSVDEIVEIEQACTHPPPAFGESVDTQFIKAMARTNELFFILLDIKHLLSHVGEIAAQQWETIATHHSTAFSERSMTISSNSE</sequence>
<dbReference type="Proteomes" id="UP001253463">
    <property type="component" value="Unassembled WGS sequence"/>
</dbReference>
<dbReference type="InterPro" id="IPR002545">
    <property type="entry name" value="CheW-lke_dom"/>
</dbReference>
<evidence type="ECO:0000259" key="1">
    <source>
        <dbReference type="PROSITE" id="PS50851"/>
    </source>
</evidence>
<organism evidence="2 3">
    <name type="scientific">Vibrio navarrensis</name>
    <dbReference type="NCBI Taxonomy" id="29495"/>
    <lineage>
        <taxon>Bacteria</taxon>
        <taxon>Pseudomonadati</taxon>
        <taxon>Pseudomonadota</taxon>
        <taxon>Gammaproteobacteria</taxon>
        <taxon>Vibrionales</taxon>
        <taxon>Vibrionaceae</taxon>
        <taxon>Vibrio</taxon>
    </lineage>
</organism>
<comment type="caution">
    <text evidence="2">The sequence shown here is derived from an EMBL/GenBank/DDBJ whole genome shotgun (WGS) entry which is preliminary data.</text>
</comment>
<gene>
    <name evidence="2" type="ORF">RZY48_000694</name>
</gene>
<dbReference type="PANTHER" id="PTHR22617:SF41">
    <property type="entry name" value="CHEMOTAXIS SIGNAL TRANSDUCTION SYSTEM ADAPTOR PROTEIN CHEW"/>
    <property type="match status" value="1"/>
</dbReference>
<dbReference type="GO" id="GO:0006935">
    <property type="term" value="P:chemotaxis"/>
    <property type="evidence" value="ECO:0007669"/>
    <property type="project" value="InterPro"/>
</dbReference>
<feature type="domain" description="CheW-like" evidence="1">
    <location>
        <begin position="23"/>
        <end position="167"/>
    </location>
</feature>
<dbReference type="GO" id="GO:0005829">
    <property type="term" value="C:cytosol"/>
    <property type="evidence" value="ECO:0007669"/>
    <property type="project" value="TreeGrafter"/>
</dbReference>
<dbReference type="Pfam" id="PF01584">
    <property type="entry name" value="CheW"/>
    <property type="match status" value="1"/>
</dbReference>
<dbReference type="InterPro" id="IPR036061">
    <property type="entry name" value="CheW-like_dom_sf"/>
</dbReference>
<dbReference type="GO" id="GO:0007165">
    <property type="term" value="P:signal transduction"/>
    <property type="evidence" value="ECO:0007669"/>
    <property type="project" value="InterPro"/>
</dbReference>
<name>A0AAI9CRZ7_9VIBR</name>
<dbReference type="Gene3D" id="2.40.50.180">
    <property type="entry name" value="CheA-289, Domain 4"/>
    <property type="match status" value="1"/>
</dbReference>
<dbReference type="InterPro" id="IPR039315">
    <property type="entry name" value="CheW"/>
</dbReference>
<dbReference type="Gene3D" id="2.30.30.40">
    <property type="entry name" value="SH3 Domains"/>
    <property type="match status" value="1"/>
</dbReference>
<dbReference type="SMART" id="SM00260">
    <property type="entry name" value="CheW"/>
    <property type="match status" value="1"/>
</dbReference>
<dbReference type="AlphaFoldDB" id="A0AAI9CRZ7"/>